<feature type="non-terminal residue" evidence="2">
    <location>
        <position position="206"/>
    </location>
</feature>
<feature type="region of interest" description="Disordered" evidence="1">
    <location>
        <begin position="1"/>
        <end position="77"/>
    </location>
</feature>
<dbReference type="Proteomes" id="UP000295192">
    <property type="component" value="Unassembled WGS sequence"/>
</dbReference>
<evidence type="ECO:0000313" key="3">
    <source>
        <dbReference type="Proteomes" id="UP000295192"/>
    </source>
</evidence>
<sequence>AGEPEELWTRRSNRHEDVGPKPTTQRPLKSDAGENRRRDSARVALRYVPGAVENRSRLAQPVYRSERTASGGPPRPACWVAERRRSIGPYWGHPTEATSELRRVTDEMAKARRFPSERIQPHRKELDDVLEGWPSDETSRSSTEDDEERTALLSIPQNWTVRRESTDLAEEVLELVKREAGACSRRHCRTRFKVTSEDGVYNVTVA</sequence>
<accession>A0A484AMT1</accession>
<feature type="compositionally biased region" description="Basic and acidic residues" evidence="1">
    <location>
        <begin position="28"/>
        <end position="41"/>
    </location>
</feature>
<feature type="non-terminal residue" evidence="2">
    <location>
        <position position="1"/>
    </location>
</feature>
<comment type="caution">
    <text evidence="2">The sequence shown here is derived from an EMBL/GenBank/DDBJ whole genome shotgun (WGS) entry which is preliminary data.</text>
</comment>
<organism evidence="2 3">
    <name type="scientific">Drosophila navojoa</name>
    <name type="common">Fruit fly</name>
    <dbReference type="NCBI Taxonomy" id="7232"/>
    <lineage>
        <taxon>Eukaryota</taxon>
        <taxon>Metazoa</taxon>
        <taxon>Ecdysozoa</taxon>
        <taxon>Arthropoda</taxon>
        <taxon>Hexapoda</taxon>
        <taxon>Insecta</taxon>
        <taxon>Pterygota</taxon>
        <taxon>Neoptera</taxon>
        <taxon>Endopterygota</taxon>
        <taxon>Diptera</taxon>
        <taxon>Brachycera</taxon>
        <taxon>Muscomorpha</taxon>
        <taxon>Ephydroidea</taxon>
        <taxon>Drosophilidae</taxon>
        <taxon>Drosophila</taxon>
    </lineage>
</organism>
<evidence type="ECO:0000256" key="1">
    <source>
        <dbReference type="SAM" id="MobiDB-lite"/>
    </source>
</evidence>
<feature type="region of interest" description="Disordered" evidence="1">
    <location>
        <begin position="128"/>
        <end position="149"/>
    </location>
</feature>
<dbReference type="EMBL" id="LSRL02010628">
    <property type="protein sequence ID" value="TDG38134.1"/>
    <property type="molecule type" value="Genomic_DNA"/>
</dbReference>
<reference evidence="2 3" key="1">
    <citation type="journal article" date="2019" name="J. Hered.">
        <title>An Improved Genome Assembly for Drosophila navojoa, the Basal Species in the mojavensis Cluster.</title>
        <authorList>
            <person name="Vanderlinde T."/>
            <person name="Dupim E.G."/>
            <person name="Nazario-Yepiz N.O."/>
            <person name="Carvalho A.B."/>
        </authorList>
    </citation>
    <scope>NUCLEOTIDE SEQUENCE [LARGE SCALE GENOMIC DNA]</scope>
    <source>
        <strain evidence="2">Navoj_Jal97</strain>
        <tissue evidence="2">Whole organism</tissue>
    </source>
</reference>
<gene>
    <name evidence="2" type="ORF">AWZ03_015444</name>
</gene>
<dbReference type="AlphaFoldDB" id="A0A484AMT1"/>
<evidence type="ECO:0000313" key="2">
    <source>
        <dbReference type="EMBL" id="TDG38134.1"/>
    </source>
</evidence>
<proteinExistence type="predicted"/>
<dbReference type="OMA" id="CWVAERR"/>
<name>A0A484AMT1_DRONA</name>
<keyword evidence="3" id="KW-1185">Reference proteome</keyword>
<protein>
    <submittedName>
        <fullName evidence="2">Uncharacterized protein</fullName>
    </submittedName>
</protein>